<organism evidence="2 3">
    <name type="scientific">Taxus chinensis</name>
    <name type="common">Chinese yew</name>
    <name type="synonym">Taxus wallichiana var. chinensis</name>
    <dbReference type="NCBI Taxonomy" id="29808"/>
    <lineage>
        <taxon>Eukaryota</taxon>
        <taxon>Viridiplantae</taxon>
        <taxon>Streptophyta</taxon>
        <taxon>Embryophyta</taxon>
        <taxon>Tracheophyta</taxon>
        <taxon>Spermatophyta</taxon>
        <taxon>Pinopsida</taxon>
        <taxon>Pinidae</taxon>
        <taxon>Conifers II</taxon>
        <taxon>Cupressales</taxon>
        <taxon>Taxaceae</taxon>
        <taxon>Taxus</taxon>
    </lineage>
</organism>
<feature type="non-terminal residue" evidence="2">
    <location>
        <position position="1"/>
    </location>
</feature>
<feature type="transmembrane region" description="Helical" evidence="1">
    <location>
        <begin position="145"/>
        <end position="166"/>
    </location>
</feature>
<reference evidence="2 3" key="1">
    <citation type="journal article" date="2021" name="Nat. Plants">
        <title>The Taxus genome provides insights into paclitaxel biosynthesis.</title>
        <authorList>
            <person name="Xiong X."/>
            <person name="Gou J."/>
            <person name="Liao Q."/>
            <person name="Li Y."/>
            <person name="Zhou Q."/>
            <person name="Bi G."/>
            <person name="Li C."/>
            <person name="Du R."/>
            <person name="Wang X."/>
            <person name="Sun T."/>
            <person name="Guo L."/>
            <person name="Liang H."/>
            <person name="Lu P."/>
            <person name="Wu Y."/>
            <person name="Zhang Z."/>
            <person name="Ro D.K."/>
            <person name="Shang Y."/>
            <person name="Huang S."/>
            <person name="Yan J."/>
        </authorList>
    </citation>
    <scope>NUCLEOTIDE SEQUENCE [LARGE SCALE GENOMIC DNA]</scope>
    <source>
        <strain evidence="2">Ta-2019</strain>
    </source>
</reference>
<comment type="caution">
    <text evidence="2">The sequence shown here is derived from an EMBL/GenBank/DDBJ whole genome shotgun (WGS) entry which is preliminary data.</text>
</comment>
<feature type="transmembrane region" description="Helical" evidence="1">
    <location>
        <begin position="103"/>
        <end position="125"/>
    </location>
</feature>
<keyword evidence="1" id="KW-1133">Transmembrane helix</keyword>
<feature type="transmembrane region" description="Helical" evidence="1">
    <location>
        <begin position="73"/>
        <end position="91"/>
    </location>
</feature>
<dbReference type="PANTHER" id="PTHR34953:SF1">
    <property type="entry name" value="ALPHA_BETA HYDROLASE RELATED PROTEIN"/>
    <property type="match status" value="1"/>
</dbReference>
<evidence type="ECO:0000256" key="1">
    <source>
        <dbReference type="SAM" id="Phobius"/>
    </source>
</evidence>
<accession>A0AA38GQC7</accession>
<keyword evidence="3" id="KW-1185">Reference proteome</keyword>
<feature type="transmembrane region" description="Helical" evidence="1">
    <location>
        <begin position="12"/>
        <end position="42"/>
    </location>
</feature>
<keyword evidence="1" id="KW-0812">Transmembrane</keyword>
<evidence type="ECO:0000313" key="3">
    <source>
        <dbReference type="Proteomes" id="UP000824469"/>
    </source>
</evidence>
<dbReference type="Proteomes" id="UP000824469">
    <property type="component" value="Unassembled WGS sequence"/>
</dbReference>
<protein>
    <submittedName>
        <fullName evidence="2">Uncharacterized protein</fullName>
    </submittedName>
</protein>
<dbReference type="OMA" id="SSHFHNY"/>
<keyword evidence="1" id="KW-0472">Membrane</keyword>
<gene>
    <name evidence="2" type="ORF">KI387_006258</name>
</gene>
<dbReference type="AlphaFoldDB" id="A0AA38GQC7"/>
<sequence>MASTCLQKMHRAILTVFIVFVMVGSLVFCSAPVLVCILDMVLPCALLSSFTYYSCDFKVDWTSYSFGSSPLDIPFISMLRSLFIICVYSVFDAPGLSFGPYLWTALLCGMVSSMIILVKARLFMVSSTLDSPSAEFGVSHWKQTWSMPTMLFLSVVLALGHIVVAYRIRSKVWRKMLLFHRLDPEAVLSCKAIFHGYKKSPWSKIAKANSGEKCFFHGNRGLSPRTFPDS</sequence>
<proteinExistence type="predicted"/>
<dbReference type="PANTHER" id="PTHR34953">
    <property type="entry name" value="ALPHA/BETA HYDROLASE RELATED PROTEIN"/>
    <property type="match status" value="1"/>
</dbReference>
<evidence type="ECO:0000313" key="2">
    <source>
        <dbReference type="EMBL" id="KAH9326080.1"/>
    </source>
</evidence>
<dbReference type="EMBL" id="JAHRHJ020000002">
    <property type="protein sequence ID" value="KAH9326080.1"/>
    <property type="molecule type" value="Genomic_DNA"/>
</dbReference>
<name>A0AA38GQC7_TAXCH</name>